<keyword evidence="8" id="KW-1185">Reference proteome</keyword>
<feature type="transmembrane region" description="Helical" evidence="6">
    <location>
        <begin position="179"/>
        <end position="202"/>
    </location>
</feature>
<dbReference type="InterPro" id="IPR002781">
    <property type="entry name" value="TM_pro_TauE-like"/>
</dbReference>
<keyword evidence="6" id="KW-1003">Cell membrane</keyword>
<feature type="transmembrane region" description="Helical" evidence="6">
    <location>
        <begin position="12"/>
        <end position="43"/>
    </location>
</feature>
<comment type="caution">
    <text evidence="7">The sequence shown here is derived from an EMBL/GenBank/DDBJ whole genome shotgun (WGS) entry which is preliminary data.</text>
</comment>
<evidence type="ECO:0000256" key="2">
    <source>
        <dbReference type="ARBA" id="ARBA00009142"/>
    </source>
</evidence>
<feature type="transmembrane region" description="Helical" evidence="6">
    <location>
        <begin position="49"/>
        <end position="68"/>
    </location>
</feature>
<comment type="similarity">
    <text evidence="2 6">Belongs to the 4-toluene sulfonate uptake permease (TSUP) (TC 2.A.102) family.</text>
</comment>
<dbReference type="PANTHER" id="PTHR43701">
    <property type="entry name" value="MEMBRANE TRANSPORTER PROTEIN MJ0441-RELATED"/>
    <property type="match status" value="1"/>
</dbReference>
<evidence type="ECO:0000313" key="7">
    <source>
        <dbReference type="EMBL" id="THD11810.1"/>
    </source>
</evidence>
<evidence type="ECO:0000256" key="6">
    <source>
        <dbReference type="RuleBase" id="RU363041"/>
    </source>
</evidence>
<dbReference type="AlphaFoldDB" id="A0A4S3KS13"/>
<gene>
    <name evidence="7" type="ORF">B1806_01655</name>
</gene>
<sequence>MMVHLSLLQDIFAVISGLLVGFSLGLIGGGGSILAVPLLAYFVGYPDPHVVIGTTALAVGINAYLNLIPHARAGNVRWRAAIVFAIAGVIAALGGSILGKAVGGHKLLFLFAILMLVVAFLMTRPRAERTGDVIKRPVAVETAWLIVVGAGAGLLSGFFGIGGGFLIVPGLMLATGMPILAAIGTSLFSVGSFGMTTALSYAWSGLVDWRVAALYILGGVAGGWIGARLATHLGKNKKALNWIFAVIVALTAIYMLYRNLAAFHL</sequence>
<dbReference type="OrthoDB" id="9151526at2"/>
<evidence type="ECO:0000256" key="3">
    <source>
        <dbReference type="ARBA" id="ARBA00022692"/>
    </source>
</evidence>
<dbReference type="Proteomes" id="UP000307749">
    <property type="component" value="Unassembled WGS sequence"/>
</dbReference>
<name>A0A4S3KS13_9GAMM</name>
<dbReference type="InterPro" id="IPR051598">
    <property type="entry name" value="TSUP/Inactive_protease-like"/>
</dbReference>
<dbReference type="EMBL" id="MWQO01000006">
    <property type="protein sequence ID" value="THD11810.1"/>
    <property type="molecule type" value="Genomic_DNA"/>
</dbReference>
<feature type="transmembrane region" description="Helical" evidence="6">
    <location>
        <begin position="239"/>
        <end position="257"/>
    </location>
</feature>
<dbReference type="Pfam" id="PF01925">
    <property type="entry name" value="TauE"/>
    <property type="match status" value="1"/>
</dbReference>
<protein>
    <recommendedName>
        <fullName evidence="6">Probable membrane transporter protein</fullName>
    </recommendedName>
</protein>
<keyword evidence="5 6" id="KW-0472">Membrane</keyword>
<organism evidence="7 8">
    <name type="scientific">Metallibacterium scheffleri</name>
    <dbReference type="NCBI Taxonomy" id="993689"/>
    <lineage>
        <taxon>Bacteria</taxon>
        <taxon>Pseudomonadati</taxon>
        <taxon>Pseudomonadota</taxon>
        <taxon>Gammaproteobacteria</taxon>
        <taxon>Lysobacterales</taxon>
        <taxon>Rhodanobacteraceae</taxon>
        <taxon>Metallibacterium</taxon>
    </lineage>
</organism>
<evidence type="ECO:0000256" key="5">
    <source>
        <dbReference type="ARBA" id="ARBA00023136"/>
    </source>
</evidence>
<evidence type="ECO:0000256" key="4">
    <source>
        <dbReference type="ARBA" id="ARBA00022989"/>
    </source>
</evidence>
<accession>A0A4S3KS13</accession>
<dbReference type="RefSeq" id="WP_081126160.1">
    <property type="nucleotide sequence ID" value="NZ_DAHXOC010000004.1"/>
</dbReference>
<feature type="transmembrane region" description="Helical" evidence="6">
    <location>
        <begin position="80"/>
        <end position="98"/>
    </location>
</feature>
<proteinExistence type="inferred from homology"/>
<reference evidence="7 8" key="1">
    <citation type="submission" date="2017-02" db="EMBL/GenBank/DDBJ databases">
        <title>Whole genome sequencing of Metallibacterium scheffleri DSM 24874 (T).</title>
        <authorList>
            <person name="Kumar S."/>
            <person name="Patil P."/>
            <person name="Patil P.B."/>
        </authorList>
    </citation>
    <scope>NUCLEOTIDE SEQUENCE [LARGE SCALE GENOMIC DNA]</scope>
    <source>
        <strain evidence="7 8">DSM 24874</strain>
    </source>
</reference>
<keyword evidence="4 6" id="KW-1133">Transmembrane helix</keyword>
<feature type="transmembrane region" description="Helical" evidence="6">
    <location>
        <begin position="143"/>
        <end position="167"/>
    </location>
</feature>
<dbReference type="STRING" id="993689.GCA_002077135_00778"/>
<evidence type="ECO:0000313" key="8">
    <source>
        <dbReference type="Proteomes" id="UP000307749"/>
    </source>
</evidence>
<dbReference type="PANTHER" id="PTHR43701:SF2">
    <property type="entry name" value="MEMBRANE TRANSPORTER PROTEIN YJNA-RELATED"/>
    <property type="match status" value="1"/>
</dbReference>
<feature type="transmembrane region" description="Helical" evidence="6">
    <location>
        <begin position="209"/>
        <end position="227"/>
    </location>
</feature>
<dbReference type="GO" id="GO:0005886">
    <property type="term" value="C:plasma membrane"/>
    <property type="evidence" value="ECO:0007669"/>
    <property type="project" value="UniProtKB-SubCell"/>
</dbReference>
<evidence type="ECO:0000256" key="1">
    <source>
        <dbReference type="ARBA" id="ARBA00004141"/>
    </source>
</evidence>
<keyword evidence="3 6" id="KW-0812">Transmembrane</keyword>
<feature type="transmembrane region" description="Helical" evidence="6">
    <location>
        <begin position="104"/>
        <end position="122"/>
    </location>
</feature>
<comment type="subcellular location">
    <subcellularLocation>
        <location evidence="6">Cell membrane</location>
        <topology evidence="6">Multi-pass membrane protein</topology>
    </subcellularLocation>
    <subcellularLocation>
        <location evidence="1">Membrane</location>
        <topology evidence="1">Multi-pass membrane protein</topology>
    </subcellularLocation>
</comment>